<dbReference type="PANTHER" id="PTHR23408">
    <property type="entry name" value="METHYLMALONYL-COA MUTASE"/>
    <property type="match status" value="1"/>
</dbReference>
<comment type="similarity">
    <text evidence="1">Belongs to the SIMIBI class G3E GTPase family. ArgK/MeaB subfamily.</text>
</comment>
<dbReference type="GO" id="GO:0005525">
    <property type="term" value="F:GTP binding"/>
    <property type="evidence" value="ECO:0007669"/>
    <property type="project" value="InterPro"/>
</dbReference>
<sequence>MGLPPIPKGLSPGLTPEDAALAAGVLARQRRALAKTITLIESALPAHRARAQALLDALAPHAGGALRIGISGVPGVGKSTFIEAFGMHLVRQGLTVAVLAVDPSSAVTGGSLLGDKTRMETLSQQAAAFIRPSPARGALGGVGHQTREALLACEAAGYDVVIVETVGVGQSESAVAGMTDVFVLLQLPNAGDELQGIKKGILELAELVVYNKADLDQRAADVACGQMRAALHMLRHASPHWEVAVLQCSAASGDGIAEVWETIQRHRRAMRDASEFEARRQRQALEWMGRLVEHGLRERFHAHAEVALALPELQARVAAGTLSPAAAASLLLDVYHR</sequence>
<dbReference type="EMBL" id="FPBO01000039">
    <property type="protein sequence ID" value="SFV13484.1"/>
    <property type="molecule type" value="Genomic_DNA"/>
</dbReference>
<keyword evidence="3" id="KW-1185">Reference proteome</keyword>
<dbReference type="PANTHER" id="PTHR23408:SF3">
    <property type="entry name" value="METHYLMALONIC ACIDURIA TYPE A PROTEIN, MITOCHONDRIAL"/>
    <property type="match status" value="1"/>
</dbReference>
<organism evidence="2 3">
    <name type="scientific">Pseudoduganella namucuonensis</name>
    <dbReference type="NCBI Taxonomy" id="1035707"/>
    <lineage>
        <taxon>Bacteria</taxon>
        <taxon>Pseudomonadati</taxon>
        <taxon>Pseudomonadota</taxon>
        <taxon>Betaproteobacteria</taxon>
        <taxon>Burkholderiales</taxon>
        <taxon>Oxalobacteraceae</taxon>
        <taxon>Telluria group</taxon>
        <taxon>Pseudoduganella</taxon>
    </lineage>
</organism>
<accession>A0A1I7LUW3</accession>
<evidence type="ECO:0000256" key="1">
    <source>
        <dbReference type="ARBA" id="ARBA00009625"/>
    </source>
</evidence>
<dbReference type="NCBIfam" id="NF006958">
    <property type="entry name" value="PRK09435.1"/>
    <property type="match status" value="1"/>
</dbReference>
<dbReference type="NCBIfam" id="TIGR00750">
    <property type="entry name" value="lao"/>
    <property type="match status" value="1"/>
</dbReference>
<evidence type="ECO:0000313" key="3">
    <source>
        <dbReference type="Proteomes" id="UP000199391"/>
    </source>
</evidence>
<protein>
    <submittedName>
        <fullName evidence="2">Methylmalonyl-CoA mutase metallochaperone MeaB</fullName>
    </submittedName>
</protein>
<proteinExistence type="inferred from homology"/>
<dbReference type="GO" id="GO:0003924">
    <property type="term" value="F:GTPase activity"/>
    <property type="evidence" value="ECO:0007669"/>
    <property type="project" value="InterPro"/>
</dbReference>
<dbReference type="Gene3D" id="1.20.5.170">
    <property type="match status" value="1"/>
</dbReference>
<dbReference type="Proteomes" id="UP000199391">
    <property type="component" value="Unassembled WGS sequence"/>
</dbReference>
<dbReference type="AlphaFoldDB" id="A0A1I7LUW3"/>
<gene>
    <name evidence="2" type="ORF">SAMN05216552_10396</name>
</gene>
<dbReference type="InterPro" id="IPR005129">
    <property type="entry name" value="GTPase_ArgK"/>
</dbReference>
<dbReference type="CDD" id="cd03114">
    <property type="entry name" value="MMAA-like"/>
    <property type="match status" value="1"/>
</dbReference>
<dbReference type="STRING" id="1035707.SAMN05216552_10396"/>
<dbReference type="SUPFAM" id="SSF52540">
    <property type="entry name" value="P-loop containing nucleoside triphosphate hydrolases"/>
    <property type="match status" value="1"/>
</dbReference>
<dbReference type="InterPro" id="IPR027417">
    <property type="entry name" value="P-loop_NTPase"/>
</dbReference>
<dbReference type="GO" id="GO:0005737">
    <property type="term" value="C:cytoplasm"/>
    <property type="evidence" value="ECO:0007669"/>
    <property type="project" value="TreeGrafter"/>
</dbReference>
<dbReference type="Gene3D" id="1.10.287.130">
    <property type="match status" value="1"/>
</dbReference>
<dbReference type="Pfam" id="PF03308">
    <property type="entry name" value="MeaB"/>
    <property type="match status" value="1"/>
</dbReference>
<evidence type="ECO:0000313" key="2">
    <source>
        <dbReference type="EMBL" id="SFV13484.1"/>
    </source>
</evidence>
<reference evidence="3" key="1">
    <citation type="submission" date="2016-10" db="EMBL/GenBank/DDBJ databases">
        <authorList>
            <person name="Varghese N."/>
            <person name="Submissions S."/>
        </authorList>
    </citation>
    <scope>NUCLEOTIDE SEQUENCE [LARGE SCALE GENOMIC DNA]</scope>
    <source>
        <strain evidence="3">CGMCC 1.11014</strain>
    </source>
</reference>
<name>A0A1I7LUW3_9BURK</name>
<dbReference type="Gene3D" id="3.40.50.300">
    <property type="entry name" value="P-loop containing nucleotide triphosphate hydrolases"/>
    <property type="match status" value="1"/>
</dbReference>
<dbReference type="RefSeq" id="WP_371859690.1">
    <property type="nucleotide sequence ID" value="NZ_FPBO01000039.1"/>
</dbReference>